<protein>
    <submittedName>
        <fullName evidence="1">Uncharacterized protein, isoform C</fullName>
    </submittedName>
</protein>
<dbReference type="InParanoid" id="A0A0P8XTA3"/>
<dbReference type="InterPro" id="IPR047155">
    <property type="entry name" value="COMMD4/6/7/8"/>
</dbReference>
<evidence type="ECO:0000313" key="2">
    <source>
        <dbReference type="Proteomes" id="UP000007801"/>
    </source>
</evidence>
<dbReference type="Pfam" id="PF21672">
    <property type="entry name" value="COMM_HN"/>
    <property type="match status" value="1"/>
</dbReference>
<sequence length="210" mass="23608">MWRPRARNRIKSGQKFRFCGEGDCPDWVLAEIISTLSNLSIENLEQLSELVALRICGQAFEEAKIKELTATLTNEGKTAVACIHYMLSSAARFSCTEAIFGEEIQQLGLPKDHAAAMCRVLQKHSSSIRQTLMDKAFTINELQSVRDITSPETTPPNCATLEFKISQELVDGLPQDTTHVLTFDRVQMRALLAELKLARDVMEKYENKDS</sequence>
<dbReference type="PANTHER" id="PTHR16231">
    <property type="entry name" value="COMM DOMAIN-CONTAINING PROTEIN 4-8 FAMILY MEMBER"/>
    <property type="match status" value="1"/>
</dbReference>
<name>A0A0P8XTA3_DROAN</name>
<dbReference type="AlphaFoldDB" id="A0A0P8XTA3"/>
<dbReference type="EMBL" id="CH902618">
    <property type="protein sequence ID" value="KPU77946.1"/>
    <property type="molecule type" value="Genomic_DNA"/>
</dbReference>
<dbReference type="Proteomes" id="UP000007801">
    <property type="component" value="Unassembled WGS sequence"/>
</dbReference>
<dbReference type="STRING" id="7217.A0A0P8XTA3"/>
<reference evidence="1 2" key="1">
    <citation type="journal article" date="2007" name="Nature">
        <title>Evolution of genes and genomes on the Drosophila phylogeny.</title>
        <authorList>
            <consortium name="Drosophila 12 Genomes Consortium"/>
            <person name="Clark A.G."/>
            <person name="Eisen M.B."/>
            <person name="Smith D.R."/>
            <person name="Bergman C.M."/>
            <person name="Oliver B."/>
            <person name="Markow T.A."/>
            <person name="Kaufman T.C."/>
            <person name="Kellis M."/>
            <person name="Gelbart W."/>
            <person name="Iyer V.N."/>
            <person name="Pollard D.A."/>
            <person name="Sackton T.B."/>
            <person name="Larracuente A.M."/>
            <person name="Singh N.D."/>
            <person name="Abad J.P."/>
            <person name="Abt D.N."/>
            <person name="Adryan B."/>
            <person name="Aguade M."/>
            <person name="Akashi H."/>
            <person name="Anderson W.W."/>
            <person name="Aquadro C.F."/>
            <person name="Ardell D.H."/>
            <person name="Arguello R."/>
            <person name="Artieri C.G."/>
            <person name="Barbash D.A."/>
            <person name="Barker D."/>
            <person name="Barsanti P."/>
            <person name="Batterham P."/>
            <person name="Batzoglou S."/>
            <person name="Begun D."/>
            <person name="Bhutkar A."/>
            <person name="Blanco E."/>
            <person name="Bosak S.A."/>
            <person name="Bradley R.K."/>
            <person name="Brand A.D."/>
            <person name="Brent M.R."/>
            <person name="Brooks A.N."/>
            <person name="Brown R.H."/>
            <person name="Butlin R.K."/>
            <person name="Caggese C."/>
            <person name="Calvi B.R."/>
            <person name="Bernardo de Carvalho A."/>
            <person name="Caspi A."/>
            <person name="Castrezana S."/>
            <person name="Celniker S.E."/>
            <person name="Chang J.L."/>
            <person name="Chapple C."/>
            <person name="Chatterji S."/>
            <person name="Chinwalla A."/>
            <person name="Civetta A."/>
            <person name="Clifton S.W."/>
            <person name="Comeron J.M."/>
            <person name="Costello J.C."/>
            <person name="Coyne J.A."/>
            <person name="Daub J."/>
            <person name="David R.G."/>
            <person name="Delcher A.L."/>
            <person name="Delehaunty K."/>
            <person name="Do C.B."/>
            <person name="Ebling H."/>
            <person name="Edwards K."/>
            <person name="Eickbush T."/>
            <person name="Evans J.D."/>
            <person name="Filipski A."/>
            <person name="Findeiss S."/>
            <person name="Freyhult E."/>
            <person name="Fulton L."/>
            <person name="Fulton R."/>
            <person name="Garcia A.C."/>
            <person name="Gardiner A."/>
            <person name="Garfield D.A."/>
            <person name="Garvin B.E."/>
            <person name="Gibson G."/>
            <person name="Gilbert D."/>
            <person name="Gnerre S."/>
            <person name="Godfrey J."/>
            <person name="Good R."/>
            <person name="Gotea V."/>
            <person name="Gravely B."/>
            <person name="Greenberg A.J."/>
            <person name="Griffiths-Jones S."/>
            <person name="Gross S."/>
            <person name="Guigo R."/>
            <person name="Gustafson E.A."/>
            <person name="Haerty W."/>
            <person name="Hahn M.W."/>
            <person name="Halligan D.L."/>
            <person name="Halpern A.L."/>
            <person name="Halter G.M."/>
            <person name="Han M.V."/>
            <person name="Heger A."/>
            <person name="Hillier L."/>
            <person name="Hinrichs A.S."/>
            <person name="Holmes I."/>
            <person name="Hoskins R.A."/>
            <person name="Hubisz M.J."/>
            <person name="Hultmark D."/>
            <person name="Huntley M.A."/>
            <person name="Jaffe D.B."/>
            <person name="Jagadeeshan S."/>
            <person name="Jeck W.R."/>
            <person name="Johnson J."/>
            <person name="Jones C.D."/>
            <person name="Jordan W.C."/>
            <person name="Karpen G.H."/>
            <person name="Kataoka E."/>
            <person name="Keightley P.D."/>
            <person name="Kheradpour P."/>
            <person name="Kirkness E.F."/>
            <person name="Koerich L.B."/>
            <person name="Kristiansen K."/>
            <person name="Kudrna D."/>
            <person name="Kulathinal R.J."/>
            <person name="Kumar S."/>
            <person name="Kwok R."/>
            <person name="Lander E."/>
            <person name="Langley C.H."/>
            <person name="Lapoint R."/>
            <person name="Lazzaro B.P."/>
            <person name="Lee S.J."/>
            <person name="Levesque L."/>
            <person name="Li R."/>
            <person name="Lin C.F."/>
            <person name="Lin M.F."/>
            <person name="Lindblad-Toh K."/>
            <person name="Llopart A."/>
            <person name="Long M."/>
            <person name="Low L."/>
            <person name="Lozovsky E."/>
            <person name="Lu J."/>
            <person name="Luo M."/>
            <person name="Machado C.A."/>
            <person name="Makalowski W."/>
            <person name="Marzo M."/>
            <person name="Matsuda M."/>
            <person name="Matzkin L."/>
            <person name="McAllister B."/>
            <person name="McBride C.S."/>
            <person name="McKernan B."/>
            <person name="McKernan K."/>
            <person name="Mendez-Lago M."/>
            <person name="Minx P."/>
            <person name="Mollenhauer M.U."/>
            <person name="Montooth K."/>
            <person name="Mount S.M."/>
            <person name="Mu X."/>
            <person name="Myers E."/>
            <person name="Negre B."/>
            <person name="Newfeld S."/>
            <person name="Nielsen R."/>
            <person name="Noor M.A."/>
            <person name="O'Grady P."/>
            <person name="Pachter L."/>
            <person name="Papaceit M."/>
            <person name="Parisi M.J."/>
            <person name="Parisi M."/>
            <person name="Parts L."/>
            <person name="Pedersen J.S."/>
            <person name="Pesole G."/>
            <person name="Phillippy A.M."/>
            <person name="Ponting C.P."/>
            <person name="Pop M."/>
            <person name="Porcelli D."/>
            <person name="Powell J.R."/>
            <person name="Prohaska S."/>
            <person name="Pruitt K."/>
            <person name="Puig M."/>
            <person name="Quesneville H."/>
            <person name="Ram K.R."/>
            <person name="Rand D."/>
            <person name="Rasmussen M.D."/>
            <person name="Reed L.K."/>
            <person name="Reenan R."/>
            <person name="Reily A."/>
            <person name="Remington K.A."/>
            <person name="Rieger T.T."/>
            <person name="Ritchie M.G."/>
            <person name="Robin C."/>
            <person name="Rogers Y.H."/>
            <person name="Rohde C."/>
            <person name="Rozas J."/>
            <person name="Rubenfield M.J."/>
            <person name="Ruiz A."/>
            <person name="Russo S."/>
            <person name="Salzberg S.L."/>
            <person name="Sanchez-Gracia A."/>
            <person name="Saranga D.J."/>
            <person name="Sato H."/>
            <person name="Schaeffer S.W."/>
            <person name="Schatz M.C."/>
            <person name="Schlenke T."/>
            <person name="Schwartz R."/>
            <person name="Segarra C."/>
            <person name="Singh R.S."/>
            <person name="Sirot L."/>
            <person name="Sirota M."/>
            <person name="Sisneros N.B."/>
            <person name="Smith C.D."/>
            <person name="Smith T.F."/>
            <person name="Spieth J."/>
            <person name="Stage D.E."/>
            <person name="Stark A."/>
            <person name="Stephan W."/>
            <person name="Strausberg R.L."/>
            <person name="Strempel S."/>
            <person name="Sturgill D."/>
            <person name="Sutton G."/>
            <person name="Sutton G.G."/>
            <person name="Tao W."/>
            <person name="Teichmann S."/>
            <person name="Tobari Y.N."/>
            <person name="Tomimura Y."/>
            <person name="Tsolas J.M."/>
            <person name="Valente V.L."/>
            <person name="Venter E."/>
            <person name="Venter J.C."/>
            <person name="Vicario S."/>
            <person name="Vieira F.G."/>
            <person name="Vilella A.J."/>
            <person name="Villasante A."/>
            <person name="Walenz B."/>
            <person name="Wang J."/>
            <person name="Wasserman M."/>
            <person name="Watts T."/>
            <person name="Wilson D."/>
            <person name="Wilson R.K."/>
            <person name="Wing R.A."/>
            <person name="Wolfner M.F."/>
            <person name="Wong A."/>
            <person name="Wong G.K."/>
            <person name="Wu C.I."/>
            <person name="Wu G."/>
            <person name="Yamamoto D."/>
            <person name="Yang H.P."/>
            <person name="Yang S.P."/>
            <person name="Yorke J.A."/>
            <person name="Yoshida K."/>
            <person name="Zdobnov E."/>
            <person name="Zhang P."/>
            <person name="Zhang Y."/>
            <person name="Zimin A.V."/>
            <person name="Baldwin J."/>
            <person name="Abdouelleil A."/>
            <person name="Abdulkadir J."/>
            <person name="Abebe A."/>
            <person name="Abera B."/>
            <person name="Abreu J."/>
            <person name="Acer S.C."/>
            <person name="Aftuck L."/>
            <person name="Alexander A."/>
            <person name="An P."/>
            <person name="Anderson E."/>
            <person name="Anderson S."/>
            <person name="Arachi H."/>
            <person name="Azer M."/>
            <person name="Bachantsang P."/>
            <person name="Barry A."/>
            <person name="Bayul T."/>
            <person name="Berlin A."/>
            <person name="Bessette D."/>
            <person name="Bloom T."/>
            <person name="Blye J."/>
            <person name="Boguslavskiy L."/>
            <person name="Bonnet C."/>
            <person name="Boukhgalter B."/>
            <person name="Bourzgui I."/>
            <person name="Brown A."/>
            <person name="Cahill P."/>
            <person name="Channer S."/>
            <person name="Cheshatsang Y."/>
            <person name="Chuda L."/>
            <person name="Citroen M."/>
            <person name="Collymore A."/>
            <person name="Cooke P."/>
            <person name="Costello M."/>
            <person name="D'Aco K."/>
            <person name="Daza R."/>
            <person name="De Haan G."/>
            <person name="DeGray S."/>
            <person name="DeMaso C."/>
            <person name="Dhargay N."/>
            <person name="Dooley K."/>
            <person name="Dooley E."/>
            <person name="Doricent M."/>
            <person name="Dorje P."/>
            <person name="Dorjee K."/>
            <person name="Dupes A."/>
            <person name="Elong R."/>
            <person name="Falk J."/>
            <person name="Farina A."/>
            <person name="Faro S."/>
            <person name="Ferguson D."/>
            <person name="Fisher S."/>
            <person name="Foley C.D."/>
            <person name="Franke A."/>
            <person name="Friedrich D."/>
            <person name="Gadbois L."/>
            <person name="Gearin G."/>
            <person name="Gearin C.R."/>
            <person name="Giannoukos G."/>
            <person name="Goode T."/>
            <person name="Graham J."/>
            <person name="Grandbois E."/>
            <person name="Grewal S."/>
            <person name="Gyaltsen K."/>
            <person name="Hafez N."/>
            <person name="Hagos B."/>
            <person name="Hall J."/>
            <person name="Henson C."/>
            <person name="Hollinger A."/>
            <person name="Honan T."/>
            <person name="Huard M.D."/>
            <person name="Hughes L."/>
            <person name="Hurhula B."/>
            <person name="Husby M.E."/>
            <person name="Kamat A."/>
            <person name="Kanga B."/>
            <person name="Kashin S."/>
            <person name="Khazanovich D."/>
            <person name="Kisner P."/>
            <person name="Lance K."/>
            <person name="Lara M."/>
            <person name="Lee W."/>
            <person name="Lennon N."/>
            <person name="Letendre F."/>
            <person name="LeVine R."/>
            <person name="Lipovsky A."/>
            <person name="Liu X."/>
            <person name="Liu J."/>
            <person name="Liu S."/>
            <person name="Lokyitsang T."/>
            <person name="Lokyitsang Y."/>
            <person name="Lubonja R."/>
            <person name="Lui A."/>
            <person name="MacDonald P."/>
            <person name="Magnisalis V."/>
            <person name="Maru K."/>
            <person name="Matthews C."/>
            <person name="McCusker W."/>
            <person name="McDonough S."/>
            <person name="Mehta T."/>
            <person name="Meldrim J."/>
            <person name="Meneus L."/>
            <person name="Mihai O."/>
            <person name="Mihalev A."/>
            <person name="Mihova T."/>
            <person name="Mittelman R."/>
            <person name="Mlenga V."/>
            <person name="Montmayeur A."/>
            <person name="Mulrain L."/>
            <person name="Navidi A."/>
            <person name="Naylor J."/>
            <person name="Negash T."/>
            <person name="Nguyen T."/>
            <person name="Nguyen N."/>
            <person name="Nicol R."/>
            <person name="Norbu C."/>
            <person name="Norbu N."/>
            <person name="Novod N."/>
            <person name="O'Neill B."/>
            <person name="Osman S."/>
            <person name="Markiewicz E."/>
            <person name="Oyono O.L."/>
            <person name="Patti C."/>
            <person name="Phunkhang P."/>
            <person name="Pierre F."/>
            <person name="Priest M."/>
            <person name="Raghuraman S."/>
            <person name="Rege F."/>
            <person name="Reyes R."/>
            <person name="Rise C."/>
            <person name="Rogov P."/>
            <person name="Ross K."/>
            <person name="Ryan E."/>
            <person name="Settipalli S."/>
            <person name="Shea T."/>
            <person name="Sherpa N."/>
            <person name="Shi L."/>
            <person name="Shih D."/>
            <person name="Sparrow T."/>
            <person name="Spaulding J."/>
            <person name="Stalker J."/>
            <person name="Stange-Thomann N."/>
            <person name="Stavropoulos S."/>
            <person name="Stone C."/>
            <person name="Strader C."/>
            <person name="Tesfaye S."/>
            <person name="Thomson T."/>
            <person name="Thoulutsang Y."/>
            <person name="Thoulutsang D."/>
            <person name="Topham K."/>
            <person name="Topping I."/>
            <person name="Tsamla T."/>
            <person name="Vassiliev H."/>
            <person name="Vo A."/>
            <person name="Wangchuk T."/>
            <person name="Wangdi T."/>
            <person name="Weiand M."/>
            <person name="Wilkinson J."/>
            <person name="Wilson A."/>
            <person name="Yadav S."/>
            <person name="Young G."/>
            <person name="Yu Q."/>
            <person name="Zembek L."/>
            <person name="Zhong D."/>
            <person name="Zimmer A."/>
            <person name="Zwirko Z."/>
            <person name="Jaffe D.B."/>
            <person name="Alvarez P."/>
            <person name="Brockman W."/>
            <person name="Butler J."/>
            <person name="Chin C."/>
            <person name="Gnerre S."/>
            <person name="Grabherr M."/>
            <person name="Kleber M."/>
            <person name="Mauceli E."/>
            <person name="MacCallum I."/>
        </authorList>
    </citation>
    <scope>NUCLEOTIDE SEQUENCE [LARGE SCALE GENOMIC DNA]</scope>
    <source>
        <strain evidence="2">Tucson 14024-0371.13</strain>
    </source>
</reference>
<evidence type="ECO:0000313" key="1">
    <source>
        <dbReference type="EMBL" id="KPU77946.1"/>
    </source>
</evidence>
<dbReference type="PANTHER" id="PTHR16231:SF4">
    <property type="entry name" value="COMM DOMAIN-CONTAINING PROTEIN 4"/>
    <property type="match status" value="1"/>
</dbReference>
<dbReference type="FunCoup" id="A0A0P8XTA3">
    <property type="interactions" value="325"/>
</dbReference>
<organism evidence="1 2">
    <name type="scientific">Drosophila ananassae</name>
    <name type="common">Fruit fly</name>
    <dbReference type="NCBI Taxonomy" id="7217"/>
    <lineage>
        <taxon>Eukaryota</taxon>
        <taxon>Metazoa</taxon>
        <taxon>Ecdysozoa</taxon>
        <taxon>Arthropoda</taxon>
        <taxon>Hexapoda</taxon>
        <taxon>Insecta</taxon>
        <taxon>Pterygota</taxon>
        <taxon>Neoptera</taxon>
        <taxon>Endopterygota</taxon>
        <taxon>Diptera</taxon>
        <taxon>Brachycera</taxon>
        <taxon>Muscomorpha</taxon>
        <taxon>Ephydroidea</taxon>
        <taxon>Drosophilidae</taxon>
        <taxon>Drosophila</taxon>
        <taxon>Sophophora</taxon>
    </lineage>
</organism>
<dbReference type="OrthoDB" id="284322at2759"/>
<keyword evidence="2" id="KW-1185">Reference proteome</keyword>
<accession>A0A0P8XTA3</accession>
<proteinExistence type="predicted"/>
<gene>
    <name evidence="1" type="primary">Dana\GF24607</name>
    <name evidence="1" type="synonym">dana_GLEANR_9316</name>
    <name evidence="1" type="ORF">GF24607</name>
</gene>